<reference evidence="2 3" key="1">
    <citation type="submission" date="2017-09" db="EMBL/GenBank/DDBJ databases">
        <title>Genome sequencing of Besnoitia besnoiti strain Bb-Ger1.</title>
        <authorList>
            <person name="Schares G."/>
            <person name="Venepally P."/>
            <person name="Lorenzi H.A."/>
        </authorList>
    </citation>
    <scope>NUCLEOTIDE SEQUENCE [LARGE SCALE GENOMIC DNA]</scope>
    <source>
        <strain evidence="2 3">Bb-Ger1</strain>
    </source>
</reference>
<organism evidence="2 3">
    <name type="scientific">Besnoitia besnoiti</name>
    <name type="common">Apicomplexan protozoan</name>
    <dbReference type="NCBI Taxonomy" id="94643"/>
    <lineage>
        <taxon>Eukaryota</taxon>
        <taxon>Sar</taxon>
        <taxon>Alveolata</taxon>
        <taxon>Apicomplexa</taxon>
        <taxon>Conoidasida</taxon>
        <taxon>Coccidia</taxon>
        <taxon>Eucoccidiorida</taxon>
        <taxon>Eimeriorina</taxon>
        <taxon>Sarcocystidae</taxon>
        <taxon>Besnoitia</taxon>
    </lineage>
</organism>
<gene>
    <name evidence="2" type="ORF">BESB_059700</name>
</gene>
<protein>
    <recommendedName>
        <fullName evidence="4">SSXT (Amine-terminal region) protein</fullName>
    </recommendedName>
</protein>
<dbReference type="STRING" id="94643.A0A2A9MHF0"/>
<feature type="compositionally biased region" description="Gly residues" evidence="1">
    <location>
        <begin position="132"/>
        <end position="147"/>
    </location>
</feature>
<proteinExistence type="predicted"/>
<evidence type="ECO:0000256" key="1">
    <source>
        <dbReference type="SAM" id="MobiDB-lite"/>
    </source>
</evidence>
<feature type="region of interest" description="Disordered" evidence="1">
    <location>
        <begin position="252"/>
        <end position="297"/>
    </location>
</feature>
<dbReference type="AlphaFoldDB" id="A0A2A9MHF0"/>
<evidence type="ECO:0000313" key="2">
    <source>
        <dbReference type="EMBL" id="PFH35083.1"/>
    </source>
</evidence>
<evidence type="ECO:0008006" key="4">
    <source>
        <dbReference type="Google" id="ProtNLM"/>
    </source>
</evidence>
<feature type="compositionally biased region" description="Low complexity" evidence="1">
    <location>
        <begin position="310"/>
        <end position="321"/>
    </location>
</feature>
<dbReference type="KEGG" id="bbes:BESB_059700"/>
<dbReference type="EMBL" id="NWUJ01000005">
    <property type="protein sequence ID" value="PFH35083.1"/>
    <property type="molecule type" value="Genomic_DNA"/>
</dbReference>
<dbReference type="Proteomes" id="UP000224006">
    <property type="component" value="Chromosome V"/>
</dbReference>
<dbReference type="RefSeq" id="XP_029219092.1">
    <property type="nucleotide sequence ID" value="XM_029364384.1"/>
</dbReference>
<feature type="compositionally biased region" description="Low complexity" evidence="1">
    <location>
        <begin position="287"/>
        <end position="297"/>
    </location>
</feature>
<feature type="compositionally biased region" description="Low complexity" evidence="1">
    <location>
        <begin position="765"/>
        <end position="792"/>
    </location>
</feature>
<comment type="caution">
    <text evidence="2">The sequence shown here is derived from an EMBL/GenBank/DDBJ whole genome shotgun (WGS) entry which is preliminary data.</text>
</comment>
<evidence type="ECO:0000313" key="3">
    <source>
        <dbReference type="Proteomes" id="UP000224006"/>
    </source>
</evidence>
<feature type="compositionally biased region" description="Pro residues" evidence="1">
    <location>
        <begin position="585"/>
        <end position="596"/>
    </location>
</feature>
<dbReference type="GeneID" id="40310898"/>
<feature type="region of interest" description="Disordered" evidence="1">
    <location>
        <begin position="539"/>
        <end position="563"/>
    </location>
</feature>
<dbReference type="OrthoDB" id="348534at2759"/>
<feature type="compositionally biased region" description="Polar residues" evidence="1">
    <location>
        <begin position="277"/>
        <end position="286"/>
    </location>
</feature>
<feature type="compositionally biased region" description="Low complexity" evidence="1">
    <location>
        <begin position="252"/>
        <end position="275"/>
    </location>
</feature>
<accession>A0A2A9MHF0</accession>
<name>A0A2A9MHF0_BESBE</name>
<feature type="compositionally biased region" description="Low complexity" evidence="1">
    <location>
        <begin position="155"/>
        <end position="181"/>
    </location>
</feature>
<feature type="region of interest" description="Disordered" evidence="1">
    <location>
        <begin position="761"/>
        <end position="794"/>
    </location>
</feature>
<dbReference type="VEuPathDB" id="ToxoDB:BESB_059700"/>
<keyword evidence="3" id="KW-1185">Reference proteome</keyword>
<feature type="region of interest" description="Disordered" evidence="1">
    <location>
        <begin position="310"/>
        <end position="330"/>
    </location>
</feature>
<sequence length="858" mass="85534">MATLEDIDAFFDALVDGGGDQTVSAAAGSAVAPPATFSQAAAGRTPSEHQSLDPDSAAPEGAALQVPSFSLAGAGSDASQCVSGAQTAKGTTAASSGDAGVHTAGSAVAAPRLPAAADSTSGFFPASLPSAAGGGPGAAGVQGGSDEGVGESQNGSVSSPPVSLSGASSLLYQGLGHLSPGASPPGPPSKAGVREETAEARSPTSGHGACAGATPPAPSLRPLSGAEGPGAEVSQPTVAGAPVLPPNVAVSSPLPSSSLPVSVPSSSRSPHAPRSQAELSTASTQGAVSSSSRPASRPLVLEPALSAAASASSSPPAQAPSALPPPFPLHNRAFPGISRAPQFVGRPAETGKAAGLATPVEGVALPSLSSPAPAAVPLGSAPPEYTVEPPFRYEPTNAPNSATLQEDMAFCAETVSRLIEAKLLENDQMLFAVHENLSGGRYDEAVCFFERLQQNLFFLAMLAEQQPPETPAGAAKNAEAVQQAEQLFRSNGDFWSHEELQRLHHALRTPNLDLRQLSAAVCTKTPQQILFYLTKTVDRHVKPPTPPSPKATKTESEGAPQVAPSVAVLQASALGASRALKPDARGPPPHPPPALPSTPSDALASAYAAPVLPSLPPATATSALLAANPAMPAAHRAQAASLPHAGVAPIAFSAEFAAEQQRRASPFGAPTDSAQLAAFAPPPQAVSMHGPLSVHTPEGGVQLAPHQALLQPTADAAQLRQTAVSQFAQASVPGVLPPSASPPFFPSAALQLQQGGVSRFPAPVQAHQSASHALQATGLSPAPSTAAPHASPGIAASATSLPPASVADYGSAPRVAPLVGTPGVALPTNATQLQTNFSFPHAAFAGGLAQGPFQHRPA</sequence>
<feature type="region of interest" description="Disordered" evidence="1">
    <location>
        <begin position="579"/>
        <end position="601"/>
    </location>
</feature>
<feature type="region of interest" description="Disordered" evidence="1">
    <location>
        <begin position="36"/>
        <end position="63"/>
    </location>
</feature>
<feature type="region of interest" description="Disordered" evidence="1">
    <location>
        <begin position="132"/>
        <end position="239"/>
    </location>
</feature>